<keyword evidence="1" id="KW-0732">Signal</keyword>
<name>A0A8W8KAW4_MAGGI</name>
<dbReference type="Gene3D" id="2.60.40.2080">
    <property type="match status" value="1"/>
</dbReference>
<dbReference type="AlphaFoldDB" id="A0A8W8KAW4"/>
<dbReference type="Proteomes" id="UP000005408">
    <property type="component" value="Unassembled WGS sequence"/>
</dbReference>
<dbReference type="GO" id="GO:0007155">
    <property type="term" value="P:cell adhesion"/>
    <property type="evidence" value="ECO:0007669"/>
    <property type="project" value="InterPro"/>
</dbReference>
<feature type="chain" id="PRO_5036465281" description="H-type lectin domain-containing protein" evidence="1">
    <location>
        <begin position="22"/>
        <end position="235"/>
    </location>
</feature>
<dbReference type="SUPFAM" id="SSF52058">
    <property type="entry name" value="L domain-like"/>
    <property type="match status" value="1"/>
</dbReference>
<reference evidence="3" key="1">
    <citation type="submission" date="2022-08" db="UniProtKB">
        <authorList>
            <consortium name="EnsemblMetazoa"/>
        </authorList>
    </citation>
    <scope>IDENTIFICATION</scope>
    <source>
        <strain evidence="3">05x7-T-G4-1.051#20</strain>
    </source>
</reference>
<dbReference type="GO" id="GO:0030246">
    <property type="term" value="F:carbohydrate binding"/>
    <property type="evidence" value="ECO:0007669"/>
    <property type="project" value="InterPro"/>
</dbReference>
<dbReference type="SUPFAM" id="SSF141086">
    <property type="entry name" value="Agglutinin HPA-like"/>
    <property type="match status" value="1"/>
</dbReference>
<dbReference type="Gene3D" id="3.80.10.10">
    <property type="entry name" value="Ribonuclease Inhibitor"/>
    <property type="match status" value="1"/>
</dbReference>
<evidence type="ECO:0000256" key="1">
    <source>
        <dbReference type="SAM" id="SignalP"/>
    </source>
</evidence>
<evidence type="ECO:0000259" key="2">
    <source>
        <dbReference type="Pfam" id="PF09458"/>
    </source>
</evidence>
<feature type="signal peptide" evidence="1">
    <location>
        <begin position="1"/>
        <end position="21"/>
    </location>
</feature>
<sequence length="235" mass="27102">MVTFGILFFDAISLMIRLTLSTTTSCEIRNCTTIYNKNLRNLTRDEFKHTSKWSKIECMSFQDDVFHSIETALFSNFRSLRILHMKNIPMLETNTKAFKYLIKLNELELSNWNLSSKEITMVEIQSMLNGVLHLAVMLVVFGSAAYAKCQSGSIGAYNYPQAPEYPVKEIIIFNPPFDEKPQMMYGLNFIDVNYAENFRVNSSLVYIDKFQAILQMSTWHDTKLYGVGLSWMACP</sequence>
<accession>A0A8W8KAW4</accession>
<evidence type="ECO:0000313" key="3">
    <source>
        <dbReference type="EnsemblMetazoa" id="G23151.1:cds"/>
    </source>
</evidence>
<dbReference type="InterPro" id="IPR019019">
    <property type="entry name" value="H-type_lectin_domain"/>
</dbReference>
<keyword evidence="4" id="KW-1185">Reference proteome</keyword>
<dbReference type="InterPro" id="IPR037221">
    <property type="entry name" value="H-type_lectin_dom_sf"/>
</dbReference>
<evidence type="ECO:0000313" key="4">
    <source>
        <dbReference type="Proteomes" id="UP000005408"/>
    </source>
</evidence>
<dbReference type="EnsemblMetazoa" id="G23151.1">
    <property type="protein sequence ID" value="G23151.1:cds"/>
    <property type="gene ID" value="G23151"/>
</dbReference>
<dbReference type="InterPro" id="IPR032675">
    <property type="entry name" value="LRR_dom_sf"/>
</dbReference>
<protein>
    <recommendedName>
        <fullName evidence="2">H-type lectin domain-containing protein</fullName>
    </recommendedName>
</protein>
<feature type="domain" description="H-type lectin" evidence="2">
    <location>
        <begin position="171"/>
        <end position="233"/>
    </location>
</feature>
<organism evidence="3 4">
    <name type="scientific">Magallana gigas</name>
    <name type="common">Pacific oyster</name>
    <name type="synonym">Crassostrea gigas</name>
    <dbReference type="NCBI Taxonomy" id="29159"/>
    <lineage>
        <taxon>Eukaryota</taxon>
        <taxon>Metazoa</taxon>
        <taxon>Spiralia</taxon>
        <taxon>Lophotrochozoa</taxon>
        <taxon>Mollusca</taxon>
        <taxon>Bivalvia</taxon>
        <taxon>Autobranchia</taxon>
        <taxon>Pteriomorphia</taxon>
        <taxon>Ostreida</taxon>
        <taxon>Ostreoidea</taxon>
        <taxon>Ostreidae</taxon>
        <taxon>Magallana</taxon>
    </lineage>
</organism>
<dbReference type="Pfam" id="PF09458">
    <property type="entry name" value="H_lectin"/>
    <property type="match status" value="1"/>
</dbReference>
<proteinExistence type="predicted"/>